<dbReference type="AlphaFoldDB" id="A0A8J4TSP2"/>
<dbReference type="PANTHER" id="PTHR19972:SF10">
    <property type="entry name" value="CALBINDIN-32"/>
    <property type="match status" value="1"/>
</dbReference>
<dbReference type="GO" id="GO:1900271">
    <property type="term" value="P:regulation of long-term synaptic potentiation"/>
    <property type="evidence" value="ECO:0007669"/>
    <property type="project" value="TreeGrafter"/>
</dbReference>
<dbReference type="SUPFAM" id="SSF47473">
    <property type="entry name" value="EF-hand"/>
    <property type="match status" value="2"/>
</dbReference>
<dbReference type="Pfam" id="PF13499">
    <property type="entry name" value="EF-hand_7"/>
    <property type="match status" value="2"/>
</dbReference>
<sequence length="353" mass="40684">MTTSNRTDNYLAQFKDHRSKKMKMFTAAQFVEVWNHYDQDGNGYIEGTELDNFLREFVTSVFSEELGNETISQEELDLMKKEFMDTFDENADNRIELMEMAKILPTEENFLLLFHRDNPLESSIEFMRIWKRFDKDKSGFIEADELKLELFDQNKDGKLQLSEMARLLPVKENYLCRPIFKNAARITPEDIDRAFSLYDLDGNNTIEDEELAGFLKDLLELAQEDYDEKDLMFFKRVILNQWDVNNDGKINREELKMMLMQQSRLMSNHVSLPDDDARPLTLTAFALGCLELVYDSIGPTQLDGFDLNMAYSSVDGGASSIAVVSKNDDLSGEQSDCFFSQTVLCTTSGSLNE</sequence>
<name>A0A8J4TSP2_9TREM</name>
<keyword evidence="4" id="KW-1185">Reference proteome</keyword>
<dbReference type="GO" id="GO:0043195">
    <property type="term" value="C:terminal bouton"/>
    <property type="evidence" value="ECO:0007669"/>
    <property type="project" value="TreeGrafter"/>
</dbReference>
<dbReference type="PROSITE" id="PS50222">
    <property type="entry name" value="EF_HAND_2"/>
    <property type="match status" value="4"/>
</dbReference>
<organism evidence="3 4">
    <name type="scientific">Paragonimus heterotremus</name>
    <dbReference type="NCBI Taxonomy" id="100268"/>
    <lineage>
        <taxon>Eukaryota</taxon>
        <taxon>Metazoa</taxon>
        <taxon>Spiralia</taxon>
        <taxon>Lophotrochozoa</taxon>
        <taxon>Platyhelminthes</taxon>
        <taxon>Trematoda</taxon>
        <taxon>Digenea</taxon>
        <taxon>Plagiorchiida</taxon>
        <taxon>Troglotremata</taxon>
        <taxon>Troglotrematidae</taxon>
        <taxon>Paragonimus</taxon>
    </lineage>
</organism>
<feature type="domain" description="EF-hand" evidence="2">
    <location>
        <begin position="121"/>
        <end position="156"/>
    </location>
</feature>
<feature type="domain" description="EF-hand" evidence="2">
    <location>
        <begin position="238"/>
        <end position="265"/>
    </location>
</feature>
<dbReference type="EMBL" id="LUCH01000154">
    <property type="protein sequence ID" value="KAF5405944.1"/>
    <property type="molecule type" value="Genomic_DNA"/>
</dbReference>
<dbReference type="InterPro" id="IPR018247">
    <property type="entry name" value="EF_Hand_1_Ca_BS"/>
</dbReference>
<keyword evidence="1" id="KW-0106">Calcium</keyword>
<gene>
    <name evidence="3" type="ORF">PHET_00568</name>
</gene>
<dbReference type="Proteomes" id="UP000748531">
    <property type="component" value="Unassembled WGS sequence"/>
</dbReference>
<dbReference type="GO" id="GO:0005634">
    <property type="term" value="C:nucleus"/>
    <property type="evidence" value="ECO:0007669"/>
    <property type="project" value="TreeGrafter"/>
</dbReference>
<comment type="caution">
    <text evidence="3">The sequence shown here is derived from an EMBL/GenBank/DDBJ whole genome shotgun (WGS) entry which is preliminary data.</text>
</comment>
<evidence type="ECO:0000313" key="4">
    <source>
        <dbReference type="Proteomes" id="UP000748531"/>
    </source>
</evidence>
<dbReference type="InterPro" id="IPR051001">
    <property type="entry name" value="Calbindin_Ca-bind"/>
</dbReference>
<dbReference type="GO" id="GO:0005829">
    <property type="term" value="C:cytosol"/>
    <property type="evidence" value="ECO:0007669"/>
    <property type="project" value="TreeGrafter"/>
</dbReference>
<dbReference type="PROSITE" id="PS00018">
    <property type="entry name" value="EF_HAND_1"/>
    <property type="match status" value="5"/>
</dbReference>
<dbReference type="SMART" id="SM00054">
    <property type="entry name" value="EFh"/>
    <property type="match status" value="5"/>
</dbReference>
<proteinExistence type="predicted"/>
<feature type="domain" description="EF-hand" evidence="2">
    <location>
        <begin position="25"/>
        <end position="60"/>
    </location>
</feature>
<dbReference type="GO" id="GO:0099509">
    <property type="term" value="P:regulation of presynaptic cytosolic calcium ion concentration"/>
    <property type="evidence" value="ECO:0007669"/>
    <property type="project" value="TreeGrafter"/>
</dbReference>
<dbReference type="Pfam" id="PF13202">
    <property type="entry name" value="EF-hand_5"/>
    <property type="match status" value="2"/>
</dbReference>
<feature type="domain" description="EF-hand" evidence="2">
    <location>
        <begin position="186"/>
        <end position="221"/>
    </location>
</feature>
<dbReference type="GO" id="GO:0030425">
    <property type="term" value="C:dendrite"/>
    <property type="evidence" value="ECO:0007669"/>
    <property type="project" value="TreeGrafter"/>
</dbReference>
<dbReference type="PANTHER" id="PTHR19972">
    <property type="entry name" value="CALBINDIN"/>
    <property type="match status" value="1"/>
</dbReference>
<evidence type="ECO:0000313" key="3">
    <source>
        <dbReference type="EMBL" id="KAF5405944.1"/>
    </source>
</evidence>
<evidence type="ECO:0000256" key="1">
    <source>
        <dbReference type="ARBA" id="ARBA00022837"/>
    </source>
</evidence>
<evidence type="ECO:0000259" key="2">
    <source>
        <dbReference type="PROSITE" id="PS50222"/>
    </source>
</evidence>
<dbReference type="GO" id="GO:0005509">
    <property type="term" value="F:calcium ion binding"/>
    <property type="evidence" value="ECO:0007669"/>
    <property type="project" value="InterPro"/>
</dbReference>
<dbReference type="InterPro" id="IPR011992">
    <property type="entry name" value="EF-hand-dom_pair"/>
</dbReference>
<dbReference type="OrthoDB" id="428774at2759"/>
<protein>
    <submittedName>
        <fullName evidence="3">Calretinin</fullName>
    </submittedName>
</protein>
<accession>A0A8J4TSP2</accession>
<dbReference type="Gene3D" id="1.10.238.10">
    <property type="entry name" value="EF-hand"/>
    <property type="match status" value="3"/>
</dbReference>
<reference evidence="3" key="1">
    <citation type="submission" date="2019-05" db="EMBL/GenBank/DDBJ databases">
        <title>Annotation for the trematode Paragonimus heterotremus.</title>
        <authorList>
            <person name="Choi Y.-J."/>
        </authorList>
    </citation>
    <scope>NUCLEOTIDE SEQUENCE</scope>
    <source>
        <strain evidence="3">LC</strain>
    </source>
</reference>
<dbReference type="InterPro" id="IPR002048">
    <property type="entry name" value="EF_hand_dom"/>
</dbReference>